<organism evidence="1 2">
    <name type="scientific">Glycine soja</name>
    <name type="common">Wild soybean</name>
    <dbReference type="NCBI Taxonomy" id="3848"/>
    <lineage>
        <taxon>Eukaryota</taxon>
        <taxon>Viridiplantae</taxon>
        <taxon>Streptophyta</taxon>
        <taxon>Embryophyta</taxon>
        <taxon>Tracheophyta</taxon>
        <taxon>Spermatophyta</taxon>
        <taxon>Magnoliopsida</taxon>
        <taxon>eudicotyledons</taxon>
        <taxon>Gunneridae</taxon>
        <taxon>Pentapetalae</taxon>
        <taxon>rosids</taxon>
        <taxon>fabids</taxon>
        <taxon>Fabales</taxon>
        <taxon>Fabaceae</taxon>
        <taxon>Papilionoideae</taxon>
        <taxon>50 kb inversion clade</taxon>
        <taxon>NPAAA clade</taxon>
        <taxon>indigoferoid/millettioid clade</taxon>
        <taxon>Phaseoleae</taxon>
        <taxon>Glycine</taxon>
        <taxon>Glycine subgen. Soja</taxon>
    </lineage>
</organism>
<comment type="caution">
    <text evidence="1">The sequence shown here is derived from an EMBL/GenBank/DDBJ whole genome shotgun (WGS) entry which is preliminary data.</text>
</comment>
<evidence type="ECO:0000313" key="1">
    <source>
        <dbReference type="EMBL" id="RZB75657.1"/>
    </source>
</evidence>
<dbReference type="AlphaFoldDB" id="A0A445HPE2"/>
<accession>A0A445HPE2</accession>
<dbReference type="EMBL" id="QZWG01000012">
    <property type="protein sequence ID" value="RZB75657.1"/>
    <property type="molecule type" value="Genomic_DNA"/>
</dbReference>
<protein>
    <submittedName>
        <fullName evidence="1">Uncharacterized protein</fullName>
    </submittedName>
</protein>
<proteinExistence type="predicted"/>
<gene>
    <name evidence="1" type="ORF">D0Y65_034233</name>
</gene>
<reference evidence="1 2" key="1">
    <citation type="submission" date="2018-09" db="EMBL/GenBank/DDBJ databases">
        <title>A high-quality reference genome of wild soybean provides a powerful tool to mine soybean genomes.</title>
        <authorList>
            <person name="Xie M."/>
            <person name="Chung C.Y.L."/>
            <person name="Li M.-W."/>
            <person name="Wong F.-L."/>
            <person name="Chan T.-F."/>
            <person name="Lam H.-M."/>
        </authorList>
    </citation>
    <scope>NUCLEOTIDE SEQUENCE [LARGE SCALE GENOMIC DNA]</scope>
    <source>
        <strain evidence="2">cv. W05</strain>
        <tissue evidence="1">Hypocotyl of etiolated seedlings</tissue>
    </source>
</reference>
<name>A0A445HPE2_GLYSO</name>
<sequence>MELHGYRVSVSAIQSLFPALPSLSLRNALKAFFYLAVVISQFNCGILTLDSGALVDTCEVAIKAGLLEANGKAEERGHGVTDLCTVLDGLLVAVAI</sequence>
<dbReference type="Proteomes" id="UP000289340">
    <property type="component" value="Chromosome 12"/>
</dbReference>
<keyword evidence="2" id="KW-1185">Reference proteome</keyword>
<evidence type="ECO:0000313" key="2">
    <source>
        <dbReference type="Proteomes" id="UP000289340"/>
    </source>
</evidence>